<comment type="caution">
    <text evidence="2">The sequence shown here is derived from an EMBL/GenBank/DDBJ whole genome shotgun (WGS) entry which is preliminary data.</text>
</comment>
<evidence type="ECO:0000313" key="3">
    <source>
        <dbReference type="Proteomes" id="UP000770661"/>
    </source>
</evidence>
<reference evidence="2" key="1">
    <citation type="submission" date="2020-07" db="EMBL/GenBank/DDBJ databases">
        <title>The High-quality genome of the commercially important snow crab, Chionoecetes opilio.</title>
        <authorList>
            <person name="Jeong J.-H."/>
            <person name="Ryu S."/>
        </authorList>
    </citation>
    <scope>NUCLEOTIDE SEQUENCE</scope>
    <source>
        <strain evidence="2">MADBK_172401_WGS</strain>
        <tissue evidence="2">Digestive gland</tissue>
    </source>
</reference>
<keyword evidence="1" id="KW-0472">Membrane</keyword>
<sequence>MYNAGLVEKSKTFFGDRTVFFNKPLHIDRYNSLMGSVDMADQLLKAYAYEKKSLAWFKKLGIHFIFHILLNSFLVYRNQPKYKGDFLKYIISVSEELSCKHSDSELYMTKKKKENYKDQPKKW</sequence>
<evidence type="ECO:0000256" key="1">
    <source>
        <dbReference type="SAM" id="Phobius"/>
    </source>
</evidence>
<accession>A0A8J8WMZ1</accession>
<keyword evidence="3" id="KW-1185">Reference proteome</keyword>
<dbReference type="EMBL" id="JACEEZ010025683">
    <property type="protein sequence ID" value="KAG0698432.1"/>
    <property type="molecule type" value="Genomic_DNA"/>
</dbReference>
<dbReference type="OrthoDB" id="6740508at2759"/>
<organism evidence="2 3">
    <name type="scientific">Chionoecetes opilio</name>
    <name type="common">Atlantic snow crab</name>
    <name type="synonym">Cancer opilio</name>
    <dbReference type="NCBI Taxonomy" id="41210"/>
    <lineage>
        <taxon>Eukaryota</taxon>
        <taxon>Metazoa</taxon>
        <taxon>Ecdysozoa</taxon>
        <taxon>Arthropoda</taxon>
        <taxon>Crustacea</taxon>
        <taxon>Multicrustacea</taxon>
        <taxon>Malacostraca</taxon>
        <taxon>Eumalacostraca</taxon>
        <taxon>Eucarida</taxon>
        <taxon>Decapoda</taxon>
        <taxon>Pleocyemata</taxon>
        <taxon>Brachyura</taxon>
        <taxon>Eubrachyura</taxon>
        <taxon>Majoidea</taxon>
        <taxon>Majidae</taxon>
        <taxon>Chionoecetes</taxon>
    </lineage>
</organism>
<name>A0A8J8WMZ1_CHIOP</name>
<proteinExistence type="predicted"/>
<dbReference type="AlphaFoldDB" id="A0A8J8WMZ1"/>
<keyword evidence="1" id="KW-1133">Transmembrane helix</keyword>
<dbReference type="Proteomes" id="UP000770661">
    <property type="component" value="Unassembled WGS sequence"/>
</dbReference>
<protein>
    <submittedName>
        <fullName evidence="2">PiggyBac transposable element-derived protein 4</fullName>
    </submittedName>
</protein>
<keyword evidence="1" id="KW-0812">Transmembrane</keyword>
<feature type="transmembrane region" description="Helical" evidence="1">
    <location>
        <begin position="60"/>
        <end position="76"/>
    </location>
</feature>
<gene>
    <name evidence="2" type="primary">PGBD4_6</name>
    <name evidence="2" type="ORF">GWK47_002982</name>
</gene>
<evidence type="ECO:0000313" key="2">
    <source>
        <dbReference type="EMBL" id="KAG0698432.1"/>
    </source>
</evidence>